<organismHost>
    <name type="scientific">Lepidoptera</name>
    <name type="common">moths &amp; butterflies</name>
    <dbReference type="NCBI Taxonomy" id="7088"/>
</organismHost>
<name>B0LUN1_NPVST</name>
<dbReference type="EMBL" id="EU374638">
    <property type="protein sequence ID" value="ABY84895.1"/>
    <property type="molecule type" value="Genomic_DNA"/>
</dbReference>
<dbReference type="Pfam" id="PF05092">
    <property type="entry name" value="PIF"/>
    <property type="match status" value="1"/>
</dbReference>
<protein>
    <submittedName>
        <fullName evidence="1">Per os infectivity protein</fullName>
    </submittedName>
</protein>
<dbReference type="InterPro" id="IPR007784">
    <property type="entry name" value="PIR"/>
</dbReference>
<reference evidence="1" key="1">
    <citation type="submission" date="2008-01" db="EMBL/GenBank/DDBJ databases">
        <title>Gentic differences of some genes among Spodopera litura nuclear polyhedrosis virus isolates.</title>
        <authorList>
            <person name="Liu Y.H."/>
            <person name="Wang L.H."/>
            <person name="Fang J.C."/>
        </authorList>
    </citation>
    <scope>NUCLEOTIDE SEQUENCE</scope>
    <source>
        <strain evidence="1">Egypt</strain>
        <strain evidence="2">Fukuyama</strain>
    </source>
</reference>
<evidence type="ECO:0000313" key="2">
    <source>
        <dbReference type="EMBL" id="ABY84895.1"/>
    </source>
</evidence>
<evidence type="ECO:0000313" key="1">
    <source>
        <dbReference type="EMBL" id="ABY84889.1"/>
    </source>
</evidence>
<dbReference type="EMBL" id="EU374637">
    <property type="protein sequence ID" value="ABY84889.1"/>
    <property type="molecule type" value="Genomic_DNA"/>
</dbReference>
<proteinExistence type="predicted"/>
<accession>B0LUN1</accession>
<sequence>MYEIILIVLFLVVVLILVRYVGQLYRVEDEKADRDVVRLFDNSHVPYISPPTSIIVEGNTHECHKQLTPCSTHRDCDLCREAMANCQYFDEPVTLRLQDQFGETVEYKIEPGESYCMALDRQRARRCNPNTGVWLLTESDVGFSLICSCTAPGLVTQVNMYEDCDVPVGCLPHGVVADINEKPIRCKCNSGFVSDFLPNTEIPYCRSQTFRDVLNDTNFVPVAPCPPNYIQVDHPGLPNSYAQYLRNRNACVPNPCAIDPITGERHNGIIMYDDDNTWCGCTSIIGIFPVYSSGGSMLRPSNKTLVNSCIKPFTSYQPQFLYKVFWARNEEDTADADIVANVSPDEVNPEYRVMLFPTLLGGHDTLYDENWSINKFIFKFSVSYTPRTVTPGFEHIINQLTDHAIAYNVRQKERPLSSVCFRRPAYSSCTLTFPHITCILLGSESRFERTCFGVRDTDEIIKMATTAVRYAEYFILTLVVSGNFLQSVRPNDNILNTVFGIITLAEEEHGILRQLLDTYPNYSVR</sequence>
<organism evidence="1">
    <name type="scientific">Spodoptera litura multicapsid nucleopolyhedrovirus</name>
    <name type="common">SpltMNPV</name>
    <dbReference type="NCBI Taxonomy" id="46242"/>
    <lineage>
        <taxon>Viruses</taxon>
        <taxon>Viruses incertae sedis</taxon>
        <taxon>Naldaviricetes</taxon>
        <taxon>Lefavirales</taxon>
        <taxon>Baculoviridae</taxon>
        <taxon>Alphabaculovirus</taxon>
        <taxon>Alphabaculovirus spliturae</taxon>
    </lineage>
</organism>